<dbReference type="PANTHER" id="PTHR30126">
    <property type="entry name" value="HTH-TYPE TRANSCRIPTIONAL REGULATOR"/>
    <property type="match status" value="1"/>
</dbReference>
<dbReference type="EMBL" id="SLTR01000004">
    <property type="protein sequence ID" value="TDB04361.1"/>
    <property type="molecule type" value="Genomic_DNA"/>
</dbReference>
<keyword evidence="7" id="KW-1185">Reference proteome</keyword>
<feature type="domain" description="HTH lysR-type" evidence="5">
    <location>
        <begin position="4"/>
        <end position="61"/>
    </location>
</feature>
<evidence type="ECO:0000256" key="4">
    <source>
        <dbReference type="ARBA" id="ARBA00023163"/>
    </source>
</evidence>
<comment type="similarity">
    <text evidence="1">Belongs to the LysR transcriptional regulatory family.</text>
</comment>
<keyword evidence="2" id="KW-0805">Transcription regulation</keyword>
<dbReference type="InterPro" id="IPR036390">
    <property type="entry name" value="WH_DNA-bd_sf"/>
</dbReference>
<dbReference type="Gene3D" id="1.10.10.10">
    <property type="entry name" value="Winged helix-like DNA-binding domain superfamily/Winged helix DNA-binding domain"/>
    <property type="match status" value="1"/>
</dbReference>
<evidence type="ECO:0000313" key="6">
    <source>
        <dbReference type="EMBL" id="TDB04361.1"/>
    </source>
</evidence>
<dbReference type="Pfam" id="PF00126">
    <property type="entry name" value="HTH_1"/>
    <property type="match status" value="1"/>
</dbReference>
<dbReference type="Proteomes" id="UP000294823">
    <property type="component" value="Unassembled WGS sequence"/>
</dbReference>
<accession>A0ABY2DDJ6</accession>
<evidence type="ECO:0000256" key="1">
    <source>
        <dbReference type="ARBA" id="ARBA00009437"/>
    </source>
</evidence>
<dbReference type="SUPFAM" id="SSF53850">
    <property type="entry name" value="Periplasmic binding protein-like II"/>
    <property type="match status" value="1"/>
</dbReference>
<sequence>MSRVTLNQWQMLAAVVDHGGFARAAEAIHKSPSTLNHAVHKLEEQLGVQVLEPAGRRVRLTEAGAMLLRRARQLIESAEALEEVAGSLAEGLEAEVVLAVDQVFPPDALASALATFSETYPHVRVQLHETVLNGGIEMLYDGSADLVISGVAAQGFLGEPLASIRFVAVAHPDHPLHRLERPLDLRDLVQHRQLVVRDSALRQTMDEGWLKAEQRWTLSHLETSIDMVERGLGFAWLPETRIRQALDAKRLVPLPLTAGGIRETPVQLIHRDRDRAGPATRALAEALTTEALATEALAAEVEGDRGAG</sequence>
<dbReference type="RefSeq" id="WP_132041828.1">
    <property type="nucleotide sequence ID" value="NZ_SLTR01000004.1"/>
</dbReference>
<protein>
    <submittedName>
        <fullName evidence="6">LysR family transcriptional regulator</fullName>
    </submittedName>
</protein>
<dbReference type="SUPFAM" id="SSF46785">
    <property type="entry name" value="Winged helix' DNA-binding domain"/>
    <property type="match status" value="1"/>
</dbReference>
<gene>
    <name evidence="6" type="ORF">E0702_04700</name>
</gene>
<proteinExistence type="inferred from homology"/>
<keyword evidence="4" id="KW-0804">Transcription</keyword>
<name>A0ABY2DDJ6_9GAMM</name>
<dbReference type="InterPro" id="IPR000847">
    <property type="entry name" value="LysR_HTH_N"/>
</dbReference>
<dbReference type="PANTHER" id="PTHR30126:SF88">
    <property type="entry name" value="TRANSCRIPTIONAL REGULATOR-RELATED"/>
    <property type="match status" value="1"/>
</dbReference>
<comment type="caution">
    <text evidence="6">The sequence shown here is derived from an EMBL/GenBank/DDBJ whole genome shotgun (WGS) entry which is preliminary data.</text>
</comment>
<evidence type="ECO:0000259" key="5">
    <source>
        <dbReference type="PROSITE" id="PS50931"/>
    </source>
</evidence>
<dbReference type="PROSITE" id="PS50931">
    <property type="entry name" value="HTH_LYSR"/>
    <property type="match status" value="1"/>
</dbReference>
<dbReference type="Pfam" id="PF03466">
    <property type="entry name" value="LysR_substrate"/>
    <property type="match status" value="1"/>
</dbReference>
<evidence type="ECO:0000256" key="2">
    <source>
        <dbReference type="ARBA" id="ARBA00023015"/>
    </source>
</evidence>
<evidence type="ECO:0000313" key="7">
    <source>
        <dbReference type="Proteomes" id="UP000294823"/>
    </source>
</evidence>
<dbReference type="Gene3D" id="3.40.190.290">
    <property type="match status" value="1"/>
</dbReference>
<organism evidence="6 7">
    <name type="scientific">Halomonas marinisediminis</name>
    <dbReference type="NCBI Taxonomy" id="2546095"/>
    <lineage>
        <taxon>Bacteria</taxon>
        <taxon>Pseudomonadati</taxon>
        <taxon>Pseudomonadota</taxon>
        <taxon>Gammaproteobacteria</taxon>
        <taxon>Oceanospirillales</taxon>
        <taxon>Halomonadaceae</taxon>
        <taxon>Halomonas</taxon>
    </lineage>
</organism>
<reference evidence="6 7" key="1">
    <citation type="submission" date="2019-03" db="EMBL/GenBank/DDBJ databases">
        <title>Halomonas marinisediminis sp. nov., a moderately halophilic bacterium isolated from the Bohai Gulf.</title>
        <authorList>
            <person name="Ji X."/>
        </authorList>
    </citation>
    <scope>NUCLEOTIDE SEQUENCE [LARGE SCALE GENOMIC DNA]</scope>
    <source>
        <strain evidence="6 7">204</strain>
    </source>
</reference>
<evidence type="ECO:0000256" key="3">
    <source>
        <dbReference type="ARBA" id="ARBA00023125"/>
    </source>
</evidence>
<keyword evidence="3" id="KW-0238">DNA-binding</keyword>
<dbReference type="InterPro" id="IPR036388">
    <property type="entry name" value="WH-like_DNA-bd_sf"/>
</dbReference>
<dbReference type="InterPro" id="IPR005119">
    <property type="entry name" value="LysR_subst-bd"/>
</dbReference>